<comment type="caution">
    <text evidence="1">The sequence shown here is derived from an EMBL/GenBank/DDBJ whole genome shotgun (WGS) entry which is preliminary data.</text>
</comment>
<proteinExistence type="predicted"/>
<name>A0A9Q3JRU7_9BASI</name>
<organism evidence="1 2">
    <name type="scientific">Austropuccinia psidii MF-1</name>
    <dbReference type="NCBI Taxonomy" id="1389203"/>
    <lineage>
        <taxon>Eukaryota</taxon>
        <taxon>Fungi</taxon>
        <taxon>Dikarya</taxon>
        <taxon>Basidiomycota</taxon>
        <taxon>Pucciniomycotina</taxon>
        <taxon>Pucciniomycetes</taxon>
        <taxon>Pucciniales</taxon>
        <taxon>Sphaerophragmiaceae</taxon>
        <taxon>Austropuccinia</taxon>
    </lineage>
</organism>
<dbReference type="EMBL" id="AVOT02080014">
    <property type="protein sequence ID" value="MBW0566984.1"/>
    <property type="molecule type" value="Genomic_DNA"/>
</dbReference>
<protein>
    <submittedName>
        <fullName evidence="1">Uncharacterized protein</fullName>
    </submittedName>
</protein>
<dbReference type="AlphaFoldDB" id="A0A9Q3JRU7"/>
<evidence type="ECO:0000313" key="2">
    <source>
        <dbReference type="Proteomes" id="UP000765509"/>
    </source>
</evidence>
<dbReference type="OrthoDB" id="2507294at2759"/>
<gene>
    <name evidence="1" type="ORF">O181_106699</name>
</gene>
<keyword evidence="2" id="KW-1185">Reference proteome</keyword>
<accession>A0A9Q3JRU7</accession>
<evidence type="ECO:0000313" key="1">
    <source>
        <dbReference type="EMBL" id="MBW0566984.1"/>
    </source>
</evidence>
<dbReference type="Proteomes" id="UP000765509">
    <property type="component" value="Unassembled WGS sequence"/>
</dbReference>
<sequence>MLQKDFHIPDQMIVVELHSLFTITEKKLYYKMRQEHGKHDWLCLKSKIITKWENKTQRFKMENAFESSIVSSDKDTPPIWFLKQKDRLSALNPDMPDSIINIKILRNMEEN</sequence>
<reference evidence="1" key="1">
    <citation type="submission" date="2021-03" db="EMBL/GenBank/DDBJ databases">
        <title>Draft genome sequence of rust myrtle Austropuccinia psidii MF-1, a brazilian biotype.</title>
        <authorList>
            <person name="Quecine M.C."/>
            <person name="Pachon D.M.R."/>
            <person name="Bonatelli M.L."/>
            <person name="Correr F.H."/>
            <person name="Franceschini L.M."/>
            <person name="Leite T.F."/>
            <person name="Margarido G.R.A."/>
            <person name="Almeida C.A."/>
            <person name="Ferrarezi J.A."/>
            <person name="Labate C.A."/>
        </authorList>
    </citation>
    <scope>NUCLEOTIDE SEQUENCE</scope>
    <source>
        <strain evidence="1">MF-1</strain>
    </source>
</reference>